<feature type="transmembrane region" description="Helical" evidence="12">
    <location>
        <begin position="20"/>
        <end position="40"/>
    </location>
</feature>
<keyword evidence="9 12" id="KW-0472">Membrane</keyword>
<evidence type="ECO:0000256" key="2">
    <source>
        <dbReference type="ARBA" id="ARBA00005132"/>
    </source>
</evidence>
<comment type="pathway">
    <text evidence="2">Capsule biogenesis; capsule polysaccharide biosynthesis.</text>
</comment>
<dbReference type="Proteomes" id="UP000831947">
    <property type="component" value="Chromosome"/>
</dbReference>
<evidence type="ECO:0000256" key="6">
    <source>
        <dbReference type="ARBA" id="ARBA00022692"/>
    </source>
</evidence>
<protein>
    <recommendedName>
        <fullName evidence="4">Capsular polysaccharide biosynthesis protein CpsC</fullName>
    </recommendedName>
</protein>
<evidence type="ECO:0000256" key="11">
    <source>
        <dbReference type="ARBA" id="ARBA00045736"/>
    </source>
</evidence>
<sequence length="255" mass="28097">MDQTLSVAAFGRIMKKHWRILLNSTVAGIVLALIVTFIVMTPKYQSQTQVVVSLPKTASRNGANDVSNNLQLVNTYKEFVTGDVVLERSSQALAKMGIKRSSARLKKEIKVTQPQNSLMFTITVTDTSRYDAKVIADTVSDSFRNNVTKYISVSKIAIVSQAQLAQAPATPKKSFNLMIGLAFGIVAGIILALLLEMTDLTVKDEEFIKDKLGLPIIGYVSQISLPDLQKTTRIRSFAADEQAVKPQMSRFHSED</sequence>
<evidence type="ECO:0000259" key="13">
    <source>
        <dbReference type="Pfam" id="PF02706"/>
    </source>
</evidence>
<evidence type="ECO:0000313" key="15">
    <source>
        <dbReference type="Proteomes" id="UP000831947"/>
    </source>
</evidence>
<feature type="transmembrane region" description="Helical" evidence="12">
    <location>
        <begin position="175"/>
        <end position="195"/>
    </location>
</feature>
<gene>
    <name evidence="14" type="ORF">MOO47_05785</name>
</gene>
<comment type="similarity">
    <text evidence="3">Belongs to the CpsC/CapA family.</text>
</comment>
<dbReference type="PANTHER" id="PTHR32309:SF13">
    <property type="entry name" value="FERRIC ENTEROBACTIN TRANSPORT PROTEIN FEPE"/>
    <property type="match status" value="1"/>
</dbReference>
<keyword evidence="15" id="KW-1185">Reference proteome</keyword>
<comment type="function">
    <text evidence="11">Required for CpsD phosphorylation. Involved in the regulation of capsular polysaccharide biosynthesis. May be part of a complex that directs the coordinated polymerization and export to the cell surface of the capsular polysaccharide.</text>
</comment>
<evidence type="ECO:0000256" key="10">
    <source>
        <dbReference type="ARBA" id="ARBA00023169"/>
    </source>
</evidence>
<evidence type="ECO:0000256" key="5">
    <source>
        <dbReference type="ARBA" id="ARBA00022475"/>
    </source>
</evidence>
<keyword evidence="10" id="KW-0270">Exopolysaccharide synthesis</keyword>
<dbReference type="EMBL" id="CP093365">
    <property type="protein sequence ID" value="UQS83287.1"/>
    <property type="molecule type" value="Genomic_DNA"/>
</dbReference>
<organism evidence="14 15">
    <name type="scientific">Bombilactobacillus thymidiniphilus</name>
    <dbReference type="NCBI Taxonomy" id="2923363"/>
    <lineage>
        <taxon>Bacteria</taxon>
        <taxon>Bacillati</taxon>
        <taxon>Bacillota</taxon>
        <taxon>Bacilli</taxon>
        <taxon>Lactobacillales</taxon>
        <taxon>Lactobacillaceae</taxon>
        <taxon>Bombilactobacillus</taxon>
    </lineage>
</organism>
<proteinExistence type="inferred from homology"/>
<evidence type="ECO:0000256" key="1">
    <source>
        <dbReference type="ARBA" id="ARBA00004651"/>
    </source>
</evidence>
<evidence type="ECO:0000256" key="3">
    <source>
        <dbReference type="ARBA" id="ARBA00006683"/>
    </source>
</evidence>
<feature type="domain" description="Polysaccharide chain length determinant N-terminal" evidence="13">
    <location>
        <begin position="12"/>
        <end position="91"/>
    </location>
</feature>
<dbReference type="InterPro" id="IPR050445">
    <property type="entry name" value="Bact_polysacc_biosynth/exp"/>
</dbReference>
<keyword evidence="8 12" id="KW-1133">Transmembrane helix</keyword>
<evidence type="ECO:0000256" key="8">
    <source>
        <dbReference type="ARBA" id="ARBA00022989"/>
    </source>
</evidence>
<comment type="subcellular location">
    <subcellularLocation>
        <location evidence="1">Cell membrane</location>
        <topology evidence="1">Multi-pass membrane protein</topology>
    </subcellularLocation>
</comment>
<dbReference type="InterPro" id="IPR003856">
    <property type="entry name" value="LPS_length_determ_N"/>
</dbReference>
<evidence type="ECO:0000256" key="9">
    <source>
        <dbReference type="ARBA" id="ARBA00023136"/>
    </source>
</evidence>
<evidence type="ECO:0000256" key="7">
    <source>
        <dbReference type="ARBA" id="ARBA00022903"/>
    </source>
</evidence>
<evidence type="ECO:0000256" key="12">
    <source>
        <dbReference type="SAM" id="Phobius"/>
    </source>
</evidence>
<evidence type="ECO:0000256" key="4">
    <source>
        <dbReference type="ARBA" id="ARBA00020739"/>
    </source>
</evidence>
<dbReference type="Pfam" id="PF02706">
    <property type="entry name" value="Wzz"/>
    <property type="match status" value="1"/>
</dbReference>
<accession>A0ABY4PCL7</accession>
<dbReference type="RefSeq" id="WP_249512513.1">
    <property type="nucleotide sequence ID" value="NZ_CP093365.1"/>
</dbReference>
<reference evidence="14 15" key="1">
    <citation type="journal article" date="2022" name="Int. J. Syst. Evol. Microbiol.">
        <title>Apilactobacillus apisilvae sp. nov., Nicolia spurrieriana gen. nov. sp. nov., Bombilactobacillus folatiphilus sp. nov. and Bombilactobacillus thymidiniphilus sp. nov., four new lactic acid bacterial isolates from stingless bees Tetragonula carbonaria and Austroplebeia australis.</title>
        <authorList>
            <person name="Oliphant S.A."/>
            <person name="Watson-Haigh N.S."/>
            <person name="Sumby K.M."/>
            <person name="Gardner J."/>
            <person name="Groom S."/>
            <person name="Jiranek V."/>
        </authorList>
    </citation>
    <scope>NUCLEOTIDE SEQUENCE [LARGE SCALE GENOMIC DNA]</scope>
    <source>
        <strain evidence="14 15">SG4_A1</strain>
    </source>
</reference>
<keyword evidence="7" id="KW-0972">Capsule biogenesis/degradation</keyword>
<name>A0ABY4PCL7_9LACO</name>
<evidence type="ECO:0000313" key="14">
    <source>
        <dbReference type="EMBL" id="UQS83287.1"/>
    </source>
</evidence>
<keyword evidence="6 12" id="KW-0812">Transmembrane</keyword>
<dbReference type="PANTHER" id="PTHR32309">
    <property type="entry name" value="TYROSINE-PROTEIN KINASE"/>
    <property type="match status" value="1"/>
</dbReference>
<keyword evidence="5" id="KW-1003">Cell membrane</keyword>